<sequence>MNPIEHKIREILTQADIAVDQIGSNDDMTTMGLNSLTLIKSMLEIIKFYDLEIDEESVEFYNIKTIQNMVDFVSANVAEKANA</sequence>
<dbReference type="Gene3D" id="1.10.1200.10">
    <property type="entry name" value="ACP-like"/>
    <property type="match status" value="1"/>
</dbReference>
<reference evidence="2 5" key="2">
    <citation type="submission" date="2022-05" db="EMBL/GenBank/DDBJ databases">
        <title>Genome Sequencing of Bee-Associated Microbes.</title>
        <authorList>
            <person name="Dunlap C."/>
        </authorList>
    </citation>
    <scope>NUCLEOTIDE SEQUENCE [LARGE SCALE GENOMIC DNA]</scope>
    <source>
        <strain evidence="2 5">NRRL B-23120</strain>
    </source>
</reference>
<dbReference type="EMBL" id="JAMDMJ010000008">
    <property type="protein sequence ID" value="MCY9595807.1"/>
    <property type="molecule type" value="Genomic_DNA"/>
</dbReference>
<dbReference type="Proteomes" id="UP000288943">
    <property type="component" value="Chromosome"/>
</dbReference>
<evidence type="ECO:0000313" key="4">
    <source>
        <dbReference type="Proteomes" id="UP000288943"/>
    </source>
</evidence>
<evidence type="ECO:0000313" key="2">
    <source>
        <dbReference type="EMBL" id="MCY9595807.1"/>
    </source>
</evidence>
<dbReference type="InterPro" id="IPR009081">
    <property type="entry name" value="PP-bd_ACP"/>
</dbReference>
<evidence type="ECO:0000313" key="3">
    <source>
        <dbReference type="EMBL" id="QAV17557.1"/>
    </source>
</evidence>
<dbReference type="Pfam" id="PF00550">
    <property type="entry name" value="PP-binding"/>
    <property type="match status" value="1"/>
</dbReference>
<reference evidence="3 4" key="1">
    <citation type="submission" date="2018-01" db="EMBL/GenBank/DDBJ databases">
        <title>The whole genome sequencing and assembly of Paenibacillus chitinolyticus KCCM 41400 strain.</title>
        <authorList>
            <person name="Kim J.-Y."/>
            <person name="Park M.-K."/>
            <person name="Lee Y.-J."/>
            <person name="Yi H."/>
            <person name="Bahn Y.-S."/>
            <person name="Kim J.F."/>
            <person name="Lee D.-W."/>
        </authorList>
    </citation>
    <scope>NUCLEOTIDE SEQUENCE [LARGE SCALE GENOMIC DNA]</scope>
    <source>
        <strain evidence="3 4">KCCM 41400</strain>
    </source>
</reference>
<keyword evidence="5" id="KW-1185">Reference proteome</keyword>
<dbReference type="AlphaFoldDB" id="A0A410WTG8"/>
<dbReference type="OrthoDB" id="9804551at2"/>
<accession>A0A410WTG8</accession>
<dbReference type="InterPro" id="IPR036736">
    <property type="entry name" value="ACP-like_sf"/>
</dbReference>
<gene>
    <name evidence="2" type="ORF">M5X16_08485</name>
    <name evidence="3" type="ORF">PC41400_07725</name>
</gene>
<proteinExistence type="predicted"/>
<dbReference type="EMBL" id="CP026520">
    <property type="protein sequence ID" value="QAV17557.1"/>
    <property type="molecule type" value="Genomic_DNA"/>
</dbReference>
<dbReference type="PROSITE" id="PS50075">
    <property type="entry name" value="CARRIER"/>
    <property type="match status" value="1"/>
</dbReference>
<name>A0A410WTG8_9BACL</name>
<dbReference type="Proteomes" id="UP001527202">
    <property type="component" value="Unassembled WGS sequence"/>
</dbReference>
<evidence type="ECO:0000259" key="1">
    <source>
        <dbReference type="PROSITE" id="PS50075"/>
    </source>
</evidence>
<dbReference type="SUPFAM" id="SSF47336">
    <property type="entry name" value="ACP-like"/>
    <property type="match status" value="1"/>
</dbReference>
<evidence type="ECO:0000313" key="5">
    <source>
        <dbReference type="Proteomes" id="UP001527202"/>
    </source>
</evidence>
<organism evidence="3 4">
    <name type="scientific">Paenibacillus chitinolyticus</name>
    <dbReference type="NCBI Taxonomy" id="79263"/>
    <lineage>
        <taxon>Bacteria</taxon>
        <taxon>Bacillati</taxon>
        <taxon>Bacillota</taxon>
        <taxon>Bacilli</taxon>
        <taxon>Bacillales</taxon>
        <taxon>Paenibacillaceae</taxon>
        <taxon>Paenibacillus</taxon>
    </lineage>
</organism>
<dbReference type="RefSeq" id="WP_009677159.1">
    <property type="nucleotide sequence ID" value="NZ_BQWH01000001.1"/>
</dbReference>
<dbReference type="KEGG" id="pchi:PC41400_07725"/>
<feature type="domain" description="Carrier" evidence="1">
    <location>
        <begin position="1"/>
        <end position="77"/>
    </location>
</feature>
<protein>
    <submittedName>
        <fullName evidence="2">Phosphopantetheine-binding protein</fullName>
    </submittedName>
</protein>
<dbReference type="GeneID" id="95374700"/>